<evidence type="ECO:0000313" key="2">
    <source>
        <dbReference type="EMBL" id="MBB3112953.1"/>
    </source>
</evidence>
<reference evidence="2 3" key="1">
    <citation type="submission" date="2020-08" db="EMBL/GenBank/DDBJ databases">
        <title>Genomic Encyclopedia of Type Strains, Phase III (KMG-III): the genomes of soil and plant-associated and newly described type strains.</title>
        <authorList>
            <person name="Whitman W."/>
        </authorList>
    </citation>
    <scope>NUCLEOTIDE SEQUENCE [LARGE SCALE GENOMIC DNA]</scope>
    <source>
        <strain evidence="2 3">CECT 5862</strain>
    </source>
</reference>
<dbReference type="PANTHER" id="PTHR10683">
    <property type="entry name" value="TRANSALDOLASE"/>
    <property type="match status" value="1"/>
</dbReference>
<protein>
    <submittedName>
        <fullName evidence="2">TalC/MipB family fructose-6-phosphate aldolase</fullName>
    </submittedName>
</protein>
<dbReference type="EMBL" id="JACHXK010000015">
    <property type="protein sequence ID" value="MBB3112953.1"/>
    <property type="molecule type" value="Genomic_DNA"/>
</dbReference>
<dbReference type="AlphaFoldDB" id="A0A7W5B1Z5"/>
<dbReference type="Pfam" id="PF00923">
    <property type="entry name" value="TAL_FSA"/>
    <property type="match status" value="1"/>
</dbReference>
<organism evidence="2 3">
    <name type="scientific">Paenibacillus phyllosphaerae</name>
    <dbReference type="NCBI Taxonomy" id="274593"/>
    <lineage>
        <taxon>Bacteria</taxon>
        <taxon>Bacillati</taxon>
        <taxon>Bacillota</taxon>
        <taxon>Bacilli</taxon>
        <taxon>Bacillales</taxon>
        <taxon>Paenibacillaceae</taxon>
        <taxon>Paenibacillus</taxon>
    </lineage>
</organism>
<name>A0A7W5B1Z5_9BACL</name>
<evidence type="ECO:0000256" key="1">
    <source>
        <dbReference type="ARBA" id="ARBA00023270"/>
    </source>
</evidence>
<sequence>MHTLASQGIKTNVTLIFSVAQGLMAAKSGATYISPFVGQLDDGGNEGLKLIRDLRTVMDNYGFSTEIIASSLRTIKDVEEVAIASSHIAAIPEALIPSLWEHALTTEGIAQYTRDWGNMNGPT</sequence>
<dbReference type="InterPro" id="IPR013785">
    <property type="entry name" value="Aldolase_TIM"/>
</dbReference>
<keyword evidence="1" id="KW-0704">Schiff base</keyword>
<dbReference type="Gene3D" id="3.20.20.70">
    <property type="entry name" value="Aldolase class I"/>
    <property type="match status" value="1"/>
</dbReference>
<dbReference type="SUPFAM" id="SSF51569">
    <property type="entry name" value="Aldolase"/>
    <property type="match status" value="1"/>
</dbReference>
<evidence type="ECO:0000313" key="3">
    <source>
        <dbReference type="Proteomes" id="UP000570361"/>
    </source>
</evidence>
<dbReference type="InterPro" id="IPR001585">
    <property type="entry name" value="TAL/FSA"/>
</dbReference>
<dbReference type="Proteomes" id="UP000570361">
    <property type="component" value="Unassembled WGS sequence"/>
</dbReference>
<dbReference type="PANTHER" id="PTHR10683:SF36">
    <property type="entry name" value="TRANSALDOLASE"/>
    <property type="match status" value="1"/>
</dbReference>
<comment type="caution">
    <text evidence="2">The sequence shown here is derived from an EMBL/GenBank/DDBJ whole genome shotgun (WGS) entry which is preliminary data.</text>
</comment>
<proteinExistence type="predicted"/>
<dbReference type="GO" id="GO:0005975">
    <property type="term" value="P:carbohydrate metabolic process"/>
    <property type="evidence" value="ECO:0007669"/>
    <property type="project" value="InterPro"/>
</dbReference>
<gene>
    <name evidence="2" type="ORF">FHS18_005055</name>
</gene>
<accession>A0A7W5B1Z5</accession>
<keyword evidence="3" id="KW-1185">Reference proteome</keyword>